<sequence length="380" mass="43429">MKKILIVVDTSRATGRKFLSGVEKYLSTLTDWEVFVQPPDYLKESASDYDFDFKYLKPDGLLIRDAFKIPELLETDTTKVVSDTLHELIPGTSTIMTNSQNIGQMAADYFTGLGFYNFAYCGFSEFEWSQKRLQAFKKALEDTEVNSFYNYLSDSPENNVHQSERLNIAEWLKKLPRPICIFACNDDRAVSVLEACKIAEINVPEEIAVLGVDNDELICNLSSPPLSSIELDFETAGYAAAQHLNNLIEKTGDYKIIKVSPLDIIERRSTDILAIDDEEVVSAIVFIRKNFDKPIQTIDVVEATCLSKRDLEKRFKATLKRTIKSEIERLRINLIKNKLLNSSKSIHQIALELKFTDPEHFSRYFRNATGESPKQFRMEK</sequence>
<proteinExistence type="predicted"/>
<dbReference type="AlphaFoldDB" id="A0A1Q2HNF5"/>
<dbReference type="Gene3D" id="1.10.10.60">
    <property type="entry name" value="Homeodomain-like"/>
    <property type="match status" value="1"/>
</dbReference>
<dbReference type="Pfam" id="PF13377">
    <property type="entry name" value="Peripla_BP_3"/>
    <property type="match status" value="1"/>
</dbReference>
<dbReference type="Pfam" id="PF12833">
    <property type="entry name" value="HTH_18"/>
    <property type="match status" value="1"/>
</dbReference>
<reference evidence="6" key="1">
    <citation type="submission" date="2017-02" db="EMBL/GenBank/DDBJ databases">
        <title>Comparative genomics and description of representatives of a novel lineage of planctomycetes thriving in anoxic sediments.</title>
        <authorList>
            <person name="Spring S."/>
            <person name="Bunk B."/>
            <person name="Sproer C."/>
            <person name="Klenk H.-P."/>
        </authorList>
    </citation>
    <scope>NUCLEOTIDE SEQUENCE [LARGE SCALE GENOMIC DNA]</scope>
    <source>
        <strain evidence="6">L21-RPul-D3</strain>
    </source>
</reference>
<name>A0A1Q2HNF5_9BACT</name>
<dbReference type="OrthoDB" id="9795616at2"/>
<dbReference type="InterPro" id="IPR046335">
    <property type="entry name" value="LacI/GalR-like_sensor"/>
</dbReference>
<evidence type="ECO:0000313" key="5">
    <source>
        <dbReference type="EMBL" id="AQQ08988.1"/>
    </source>
</evidence>
<evidence type="ECO:0000313" key="6">
    <source>
        <dbReference type="Proteomes" id="UP000188273"/>
    </source>
</evidence>
<keyword evidence="3" id="KW-0804">Transcription</keyword>
<dbReference type="CDD" id="cd01543">
    <property type="entry name" value="PBP1_XylR"/>
    <property type="match status" value="1"/>
</dbReference>
<dbReference type="RefSeq" id="WP_077539451.1">
    <property type="nucleotide sequence ID" value="NZ_CP019633.1"/>
</dbReference>
<feature type="domain" description="HTH araC/xylS-type" evidence="4">
    <location>
        <begin position="281"/>
        <end position="379"/>
    </location>
</feature>
<dbReference type="EMBL" id="CP019633">
    <property type="protein sequence ID" value="AQQ08988.1"/>
    <property type="molecule type" value="Genomic_DNA"/>
</dbReference>
<evidence type="ECO:0000256" key="1">
    <source>
        <dbReference type="ARBA" id="ARBA00023015"/>
    </source>
</evidence>
<dbReference type="SMART" id="SM00342">
    <property type="entry name" value="HTH_ARAC"/>
    <property type="match status" value="1"/>
</dbReference>
<keyword evidence="1" id="KW-0805">Transcription regulation</keyword>
<protein>
    <submittedName>
        <fullName evidence="5">Xylose operon regulatory protein</fullName>
    </submittedName>
</protein>
<organism evidence="5 6">
    <name type="scientific">Sedimentisphaera cyanobacteriorum</name>
    <dbReference type="NCBI Taxonomy" id="1940790"/>
    <lineage>
        <taxon>Bacteria</taxon>
        <taxon>Pseudomonadati</taxon>
        <taxon>Planctomycetota</taxon>
        <taxon>Phycisphaerae</taxon>
        <taxon>Sedimentisphaerales</taxon>
        <taxon>Sedimentisphaeraceae</taxon>
        <taxon>Sedimentisphaera</taxon>
    </lineage>
</organism>
<dbReference type="PROSITE" id="PS01124">
    <property type="entry name" value="HTH_ARAC_FAMILY_2"/>
    <property type="match status" value="1"/>
</dbReference>
<dbReference type="GO" id="GO:0003700">
    <property type="term" value="F:DNA-binding transcription factor activity"/>
    <property type="evidence" value="ECO:0007669"/>
    <property type="project" value="InterPro"/>
</dbReference>
<dbReference type="PANTHER" id="PTHR30146:SF24">
    <property type="entry name" value="XYLOSE OPERON REGULATORY PROTEIN"/>
    <property type="match status" value="1"/>
</dbReference>
<dbReference type="SUPFAM" id="SSF53822">
    <property type="entry name" value="Periplasmic binding protein-like I"/>
    <property type="match status" value="1"/>
</dbReference>
<dbReference type="InterPro" id="IPR018060">
    <property type="entry name" value="HTH_AraC"/>
</dbReference>
<dbReference type="Gene3D" id="3.40.50.2300">
    <property type="match status" value="2"/>
</dbReference>
<evidence type="ECO:0000259" key="4">
    <source>
        <dbReference type="PROSITE" id="PS01124"/>
    </source>
</evidence>
<dbReference type="KEGG" id="pbu:L21SP3_00782"/>
<evidence type="ECO:0000256" key="3">
    <source>
        <dbReference type="ARBA" id="ARBA00023163"/>
    </source>
</evidence>
<evidence type="ECO:0000256" key="2">
    <source>
        <dbReference type="ARBA" id="ARBA00023125"/>
    </source>
</evidence>
<dbReference type="PANTHER" id="PTHR30146">
    <property type="entry name" value="LACI-RELATED TRANSCRIPTIONAL REPRESSOR"/>
    <property type="match status" value="1"/>
</dbReference>
<dbReference type="SUPFAM" id="SSF46689">
    <property type="entry name" value="Homeodomain-like"/>
    <property type="match status" value="1"/>
</dbReference>
<dbReference type="GO" id="GO:0000976">
    <property type="term" value="F:transcription cis-regulatory region binding"/>
    <property type="evidence" value="ECO:0007669"/>
    <property type="project" value="TreeGrafter"/>
</dbReference>
<gene>
    <name evidence="5" type="primary">xylR_5</name>
    <name evidence="5" type="ORF">L21SP3_00782</name>
</gene>
<dbReference type="Proteomes" id="UP000188273">
    <property type="component" value="Chromosome"/>
</dbReference>
<keyword evidence="2" id="KW-0238">DNA-binding</keyword>
<dbReference type="InterPro" id="IPR009057">
    <property type="entry name" value="Homeodomain-like_sf"/>
</dbReference>
<accession>A0A1Q2HNF5</accession>
<dbReference type="STRING" id="1940790.L21SP3_00782"/>
<keyword evidence="6" id="KW-1185">Reference proteome</keyword>
<dbReference type="InterPro" id="IPR028082">
    <property type="entry name" value="Peripla_BP_I"/>
</dbReference>